<dbReference type="EMBL" id="JMCC02000125">
    <property type="protein sequence ID" value="KIG12571.1"/>
    <property type="molecule type" value="Genomic_DNA"/>
</dbReference>
<dbReference type="AlphaFoldDB" id="A0A0C2CMT2"/>
<gene>
    <name evidence="1" type="ORF">DB30_01234</name>
</gene>
<proteinExistence type="predicted"/>
<dbReference type="RefSeq" id="WP_146662032.1">
    <property type="nucleotide sequence ID" value="NZ_JMCC02000125.1"/>
</dbReference>
<protein>
    <submittedName>
        <fullName evidence="1">Uncharacterized protein</fullName>
    </submittedName>
</protein>
<organism evidence="1 2">
    <name type="scientific">Enhygromyxa salina</name>
    <dbReference type="NCBI Taxonomy" id="215803"/>
    <lineage>
        <taxon>Bacteria</taxon>
        <taxon>Pseudomonadati</taxon>
        <taxon>Myxococcota</taxon>
        <taxon>Polyangia</taxon>
        <taxon>Nannocystales</taxon>
        <taxon>Nannocystaceae</taxon>
        <taxon>Enhygromyxa</taxon>
    </lineage>
</organism>
<accession>A0A0C2CMT2</accession>
<evidence type="ECO:0000313" key="1">
    <source>
        <dbReference type="EMBL" id="KIG12571.1"/>
    </source>
</evidence>
<name>A0A0C2CMT2_9BACT</name>
<sequence>MLTRRSGERLTMTVEHRAAASTGPHELCLRTGAGAALALAEAEVHTPAAPTPRPAQRILEVLAAAEGPLTRPKRIVGAVARPAARRTGGWAGRSR</sequence>
<dbReference type="Proteomes" id="UP000031599">
    <property type="component" value="Unassembled WGS sequence"/>
</dbReference>
<reference evidence="1 2" key="1">
    <citation type="submission" date="2014-12" db="EMBL/GenBank/DDBJ databases">
        <title>Genome assembly of Enhygromyxa salina DSM 15201.</title>
        <authorList>
            <person name="Sharma G."/>
            <person name="Subramanian S."/>
        </authorList>
    </citation>
    <scope>NUCLEOTIDE SEQUENCE [LARGE SCALE GENOMIC DNA]</scope>
    <source>
        <strain evidence="1 2">DSM 15201</strain>
    </source>
</reference>
<comment type="caution">
    <text evidence="1">The sequence shown here is derived from an EMBL/GenBank/DDBJ whole genome shotgun (WGS) entry which is preliminary data.</text>
</comment>
<evidence type="ECO:0000313" key="2">
    <source>
        <dbReference type="Proteomes" id="UP000031599"/>
    </source>
</evidence>